<reference evidence="1 2" key="1">
    <citation type="journal article" date="2020" name="ISME J.">
        <title>Uncovering the hidden diversity of litter-decomposition mechanisms in mushroom-forming fungi.</title>
        <authorList>
            <person name="Floudas D."/>
            <person name="Bentzer J."/>
            <person name="Ahren D."/>
            <person name="Johansson T."/>
            <person name="Persson P."/>
            <person name="Tunlid A."/>
        </authorList>
    </citation>
    <scope>NUCLEOTIDE SEQUENCE [LARGE SCALE GENOMIC DNA]</scope>
    <source>
        <strain evidence="1 2">CBS 661.87</strain>
    </source>
</reference>
<evidence type="ECO:0000313" key="2">
    <source>
        <dbReference type="Proteomes" id="UP000565441"/>
    </source>
</evidence>
<protein>
    <submittedName>
        <fullName evidence="1">Uncharacterized protein</fullName>
    </submittedName>
</protein>
<accession>A0A8H5H173</accession>
<name>A0A8H5H173_9AGAR</name>
<organism evidence="1 2">
    <name type="scientific">Tricholomella constricta</name>
    <dbReference type="NCBI Taxonomy" id="117010"/>
    <lineage>
        <taxon>Eukaryota</taxon>
        <taxon>Fungi</taxon>
        <taxon>Dikarya</taxon>
        <taxon>Basidiomycota</taxon>
        <taxon>Agaricomycotina</taxon>
        <taxon>Agaricomycetes</taxon>
        <taxon>Agaricomycetidae</taxon>
        <taxon>Agaricales</taxon>
        <taxon>Tricholomatineae</taxon>
        <taxon>Lyophyllaceae</taxon>
        <taxon>Tricholomella</taxon>
    </lineage>
</organism>
<proteinExistence type="predicted"/>
<evidence type="ECO:0000313" key="1">
    <source>
        <dbReference type="EMBL" id="KAF5374520.1"/>
    </source>
</evidence>
<keyword evidence="2" id="KW-1185">Reference proteome</keyword>
<dbReference type="EMBL" id="JAACJP010000036">
    <property type="protein sequence ID" value="KAF5374520.1"/>
    <property type="molecule type" value="Genomic_DNA"/>
</dbReference>
<gene>
    <name evidence="1" type="ORF">D9615_009030</name>
</gene>
<dbReference type="OrthoDB" id="3133286at2759"/>
<sequence length="477" mass="53403">MGKLERRLQVISSSGAQALVAILTRLGYSCALCGDIAAYSFGAPRSPQKVDAFIFAPAAQGPWEHIDVVKNIIAQNVGGLSGFFFTKNTHSGPVTLCYRDHTTHGKKLVTCVVDIEYLDTTAVHLIRDIDGLPYAPISYVLLRKLEDWETSFAQLSLWPRRDAVDAVHALLTQVSNIDIKELNEEALCPALYSESRERVRKYISMYPESAGVWVKLGFENPLTVSSPPSPPFVQGVVPKMPEMSEPLIIENPSRLQMVLLAANTAVIVLRKCGWASVVFGGLACFMYGNARSPNDVDILVLPPPASAITPEELKQELVMYDPYHFFTTAARDPSATYRVLYYRLTNAPAQTARTSCKVDILLPGLMHLPHVPPPLIFWDEGLPLVPFALLLLHKLQAMDDHRNAAVWHKRQKQQTDVQDVEGLLALSVCVPLVFSRPWSDRQLFSEEFETRTRRRVREFCFAYPEYAQAWDSLGFET</sequence>
<comment type="caution">
    <text evidence="1">The sequence shown here is derived from an EMBL/GenBank/DDBJ whole genome shotgun (WGS) entry which is preliminary data.</text>
</comment>
<dbReference type="AlphaFoldDB" id="A0A8H5H173"/>
<dbReference type="Proteomes" id="UP000565441">
    <property type="component" value="Unassembled WGS sequence"/>
</dbReference>